<gene>
    <name evidence="1" type="ORF">V1517DRAFT_349443</name>
</gene>
<reference evidence="2" key="1">
    <citation type="journal article" date="2024" name="Front. Bioeng. Biotechnol.">
        <title>Genome-scale model development and genomic sequencing of the oleaginous clade Lipomyces.</title>
        <authorList>
            <person name="Czajka J.J."/>
            <person name="Han Y."/>
            <person name="Kim J."/>
            <person name="Mondo S.J."/>
            <person name="Hofstad B.A."/>
            <person name="Robles A."/>
            <person name="Haridas S."/>
            <person name="Riley R."/>
            <person name="LaButti K."/>
            <person name="Pangilinan J."/>
            <person name="Andreopoulos W."/>
            <person name="Lipzen A."/>
            <person name="Yan J."/>
            <person name="Wang M."/>
            <person name="Ng V."/>
            <person name="Grigoriev I.V."/>
            <person name="Spatafora J.W."/>
            <person name="Magnuson J.K."/>
            <person name="Baker S.E."/>
            <person name="Pomraning K.R."/>
        </authorList>
    </citation>
    <scope>NUCLEOTIDE SEQUENCE [LARGE SCALE GENOMIC DNA]</scope>
    <source>
        <strain evidence="2">CBS 10300</strain>
    </source>
</reference>
<accession>A0ACC3TCY4</accession>
<dbReference type="Proteomes" id="UP001489719">
    <property type="component" value="Unassembled WGS sequence"/>
</dbReference>
<comment type="caution">
    <text evidence="1">The sequence shown here is derived from an EMBL/GenBank/DDBJ whole genome shotgun (WGS) entry which is preliminary data.</text>
</comment>
<keyword evidence="1" id="KW-0808">Transferase</keyword>
<sequence>MSQSQINSSNDDEWNKFAPSYMKLATDGFGVVPAQNMVKVASEAFHFFSASTILDIGCGPGQVTAAALEAHGSELPETSRVVALDLSPGMIQQVENRKKTEIENGDTLWNKVEPMTCNCTDLSAFPDNSVSHAFAAFVLFMVPQARVALNEIHRVLTNENGGGIVALSSWQGSEWMELMSFVSKVRPEKSAPKMPSTWGTLEGVRGELEATGFRDIEVHTVESFMQFNDYDETTRFILTQFPGMNKMTSDMSREELEKVRNLMVEFIKSRHPVTPGRLTGIAIVGVGRK</sequence>
<evidence type="ECO:0000313" key="2">
    <source>
        <dbReference type="Proteomes" id="UP001489719"/>
    </source>
</evidence>
<keyword evidence="1" id="KW-0489">Methyltransferase</keyword>
<dbReference type="EMBL" id="MU970237">
    <property type="protein sequence ID" value="KAK9319048.1"/>
    <property type="molecule type" value="Genomic_DNA"/>
</dbReference>
<organism evidence="1 2">
    <name type="scientific">Lipomyces orientalis</name>
    <dbReference type="NCBI Taxonomy" id="1233043"/>
    <lineage>
        <taxon>Eukaryota</taxon>
        <taxon>Fungi</taxon>
        <taxon>Dikarya</taxon>
        <taxon>Ascomycota</taxon>
        <taxon>Saccharomycotina</taxon>
        <taxon>Lipomycetes</taxon>
        <taxon>Lipomycetales</taxon>
        <taxon>Lipomycetaceae</taxon>
        <taxon>Lipomyces</taxon>
    </lineage>
</organism>
<protein>
    <submittedName>
        <fullName evidence="1">S-adenosyl-L-methionine-dependent methyltransferase</fullName>
    </submittedName>
</protein>
<evidence type="ECO:0000313" key="1">
    <source>
        <dbReference type="EMBL" id="KAK9319048.1"/>
    </source>
</evidence>
<name>A0ACC3TCY4_9ASCO</name>
<proteinExistence type="predicted"/>
<keyword evidence="2" id="KW-1185">Reference proteome</keyword>